<proteinExistence type="predicted"/>
<gene>
    <name evidence="1" type="ORF">UT78_C0001G0059</name>
</gene>
<protein>
    <submittedName>
        <fullName evidence="1">Uncharacterized protein</fullName>
    </submittedName>
</protein>
<dbReference type="EMBL" id="LBYC01000001">
    <property type="protein sequence ID" value="KKR43873.1"/>
    <property type="molecule type" value="Genomic_DNA"/>
</dbReference>
<evidence type="ECO:0000313" key="1">
    <source>
        <dbReference type="EMBL" id="KKR43873.1"/>
    </source>
</evidence>
<dbReference type="AlphaFoldDB" id="A0A0G0QUM5"/>
<accession>A0A0G0QUM5</accession>
<sequence>MNTLISVLVGLGIGSITTAFVSNWLDRKKEVELNLKKILEDKYRGLLVFMACALDIEKKKYFTINEQVAQKTSQDYLNQVREYYYHGTLYSSDEVILALKSFIKLPNKETYVGVAQAMRNDLWGRKTKLNFDDINIEK</sequence>
<dbReference type="Proteomes" id="UP000034301">
    <property type="component" value="Unassembled WGS sequence"/>
</dbReference>
<name>A0A0G0QUM5_9BACT</name>
<organism evidence="1 2">
    <name type="scientific">Candidatus Nomurabacteria bacterium GW2011_GWF2_40_12</name>
    <dbReference type="NCBI Taxonomy" id="1618776"/>
    <lineage>
        <taxon>Bacteria</taxon>
        <taxon>Candidatus Nomuraibacteriota</taxon>
    </lineage>
</organism>
<reference evidence="1 2" key="1">
    <citation type="journal article" date="2015" name="Nature">
        <title>rRNA introns, odd ribosomes, and small enigmatic genomes across a large radiation of phyla.</title>
        <authorList>
            <person name="Brown C.T."/>
            <person name="Hug L.A."/>
            <person name="Thomas B.C."/>
            <person name="Sharon I."/>
            <person name="Castelle C.J."/>
            <person name="Singh A."/>
            <person name="Wilkins M.J."/>
            <person name="Williams K.H."/>
            <person name="Banfield J.F."/>
        </authorList>
    </citation>
    <scope>NUCLEOTIDE SEQUENCE [LARGE SCALE GENOMIC DNA]</scope>
</reference>
<evidence type="ECO:0000313" key="2">
    <source>
        <dbReference type="Proteomes" id="UP000034301"/>
    </source>
</evidence>
<comment type="caution">
    <text evidence="1">The sequence shown here is derived from an EMBL/GenBank/DDBJ whole genome shotgun (WGS) entry which is preliminary data.</text>
</comment>